<reference evidence="1 2" key="1">
    <citation type="submission" date="2016-10" db="EMBL/GenBank/DDBJ databases">
        <authorList>
            <person name="de Groot N.N."/>
        </authorList>
    </citation>
    <scope>NUCLEOTIDE SEQUENCE [LARGE SCALE GENOMIC DNA]</scope>
    <source>
        <strain evidence="1 2">DSM 44778</strain>
    </source>
</reference>
<dbReference type="STRING" id="46223.SAMN05421852_102152"/>
<evidence type="ECO:0000313" key="2">
    <source>
        <dbReference type="Proteomes" id="UP000199545"/>
    </source>
</evidence>
<dbReference type="GO" id="GO:0016874">
    <property type="term" value="F:ligase activity"/>
    <property type="evidence" value="ECO:0007669"/>
    <property type="project" value="UniProtKB-KW"/>
</dbReference>
<dbReference type="EMBL" id="FORR01000002">
    <property type="protein sequence ID" value="SFI83019.1"/>
    <property type="molecule type" value="Genomic_DNA"/>
</dbReference>
<gene>
    <name evidence="1" type="ORF">SAMN05421852_102152</name>
</gene>
<protein>
    <submittedName>
        <fullName evidence="1">Glutathione synthase/RimK-type ligase, ATP-grasp superfamily</fullName>
    </submittedName>
</protein>
<sequence>MGQSRVQIQIMPERHFPVHSNITISRFLARKLGIKSHMIPIVFGSTSEMGSFDFHQRKNAIICISQQLASQLKITNQPAIYAHFDPKVPRLKLGPLLGILINPPPAENKDSVFGSMTRFLEECAHYGLAQGIRVAIFFPENIWVDKNSMIGWIHEKGKWKQTVLPLPDVIYNRITSRKVEQQENLQQKLKNLRYIYQIPIFNEMFLNKWQVHQILNKDEKMQQMLPETAPFTFSKLKEMFSRYSTLYLKPTNGSLGVGIIRLIRSQGKIIYQSATPNGTITRVTRTIHGIIRHLQRKVKNSSYLIQQGLHLATYEGRPVDFRVLVQKNRHGRWTMTSAVGRIANSQHIVSNLAKGGTLRKASDLLKELKHISNKPSLFHLKSTSLEVAQIFETLAEGHFAELGIDLAIDQKGKIWLLEINSKPSKTDDSIMSPSTSTRPSVYRLIEYTHYLTGLRGNSLSKARTKSATLTLQRRTSI</sequence>
<keyword evidence="1" id="KW-0436">Ligase</keyword>
<dbReference type="Proteomes" id="UP000199545">
    <property type="component" value="Unassembled WGS sequence"/>
</dbReference>
<dbReference type="RefSeq" id="WP_093227939.1">
    <property type="nucleotide sequence ID" value="NZ_FORR01000002.1"/>
</dbReference>
<name>A0A1I3LE09_9BACL</name>
<accession>A0A1I3LE09</accession>
<keyword evidence="2" id="KW-1185">Reference proteome</keyword>
<dbReference type="Pfam" id="PF14398">
    <property type="entry name" value="ATPgrasp_YheCD"/>
    <property type="match status" value="1"/>
</dbReference>
<dbReference type="InterPro" id="IPR026838">
    <property type="entry name" value="YheC/D"/>
</dbReference>
<organism evidence="1 2">
    <name type="scientific">Thermoflavimicrobium dichotomicum</name>
    <dbReference type="NCBI Taxonomy" id="46223"/>
    <lineage>
        <taxon>Bacteria</taxon>
        <taxon>Bacillati</taxon>
        <taxon>Bacillota</taxon>
        <taxon>Bacilli</taxon>
        <taxon>Bacillales</taxon>
        <taxon>Thermoactinomycetaceae</taxon>
        <taxon>Thermoflavimicrobium</taxon>
    </lineage>
</organism>
<dbReference type="AlphaFoldDB" id="A0A1I3LE09"/>
<dbReference type="SUPFAM" id="SSF56059">
    <property type="entry name" value="Glutathione synthetase ATP-binding domain-like"/>
    <property type="match status" value="1"/>
</dbReference>
<proteinExistence type="predicted"/>
<dbReference type="OrthoDB" id="7869153at2"/>
<evidence type="ECO:0000313" key="1">
    <source>
        <dbReference type="EMBL" id="SFI83019.1"/>
    </source>
</evidence>
<dbReference type="Gene3D" id="3.30.470.20">
    <property type="entry name" value="ATP-grasp fold, B domain"/>
    <property type="match status" value="1"/>
</dbReference>